<dbReference type="RefSeq" id="WP_119608620.1">
    <property type="nucleotide sequence ID" value="NZ_QXFH01000076.1"/>
</dbReference>
<dbReference type="InterPro" id="IPR009012">
    <property type="entry name" value="GrpE_head"/>
</dbReference>
<dbReference type="InterPro" id="IPR013805">
    <property type="entry name" value="GrpE_CC"/>
</dbReference>
<dbReference type="AlphaFoldDB" id="A0A3A1N4H8"/>
<feature type="compositionally biased region" description="Basic and acidic residues" evidence="5">
    <location>
        <begin position="1"/>
        <end position="19"/>
    </location>
</feature>
<dbReference type="GO" id="GO:0051087">
    <property type="term" value="F:protein-folding chaperone binding"/>
    <property type="evidence" value="ECO:0007669"/>
    <property type="project" value="InterPro"/>
</dbReference>
<feature type="compositionally biased region" description="Acidic residues" evidence="5">
    <location>
        <begin position="21"/>
        <end position="31"/>
    </location>
</feature>
<keyword evidence="3" id="KW-0346">Stress response</keyword>
<organism evidence="6 7">
    <name type="scientific">Flagellimonas lutimaris</name>
    <dbReference type="NCBI Taxonomy" id="475082"/>
    <lineage>
        <taxon>Bacteria</taxon>
        <taxon>Pseudomonadati</taxon>
        <taxon>Bacteroidota</taxon>
        <taxon>Flavobacteriia</taxon>
        <taxon>Flavobacteriales</taxon>
        <taxon>Flavobacteriaceae</taxon>
        <taxon>Flagellimonas</taxon>
    </lineage>
</organism>
<dbReference type="PANTHER" id="PTHR21237:SF23">
    <property type="entry name" value="GRPE PROTEIN HOMOLOG, MITOCHONDRIAL"/>
    <property type="match status" value="1"/>
</dbReference>
<dbReference type="CDD" id="cd00446">
    <property type="entry name" value="GrpE"/>
    <property type="match status" value="1"/>
</dbReference>
<dbReference type="GO" id="GO:0005737">
    <property type="term" value="C:cytoplasm"/>
    <property type="evidence" value="ECO:0007669"/>
    <property type="project" value="UniProtKB-SubCell"/>
</dbReference>
<dbReference type="GO" id="GO:0051082">
    <property type="term" value="F:unfolded protein binding"/>
    <property type="evidence" value="ECO:0007669"/>
    <property type="project" value="TreeGrafter"/>
</dbReference>
<evidence type="ECO:0000313" key="6">
    <source>
        <dbReference type="EMBL" id="RIV31395.1"/>
    </source>
</evidence>
<feature type="region of interest" description="Disordered" evidence="5">
    <location>
        <begin position="1"/>
        <end position="50"/>
    </location>
</feature>
<dbReference type="PRINTS" id="PR00773">
    <property type="entry name" value="GRPEPROTEIN"/>
</dbReference>
<evidence type="ECO:0000256" key="5">
    <source>
        <dbReference type="SAM" id="MobiDB-lite"/>
    </source>
</evidence>
<gene>
    <name evidence="3" type="primary">grpE</name>
    <name evidence="6" type="ORF">D2V08_13130</name>
</gene>
<feature type="compositionally biased region" description="Basic and acidic residues" evidence="5">
    <location>
        <begin position="33"/>
        <end position="50"/>
    </location>
</feature>
<evidence type="ECO:0000256" key="3">
    <source>
        <dbReference type="HAMAP-Rule" id="MF_01151"/>
    </source>
</evidence>
<dbReference type="SUPFAM" id="SSF51064">
    <property type="entry name" value="Head domain of nucleotide exchange factor GrpE"/>
    <property type="match status" value="1"/>
</dbReference>
<dbReference type="EMBL" id="QXFH01000076">
    <property type="protein sequence ID" value="RIV31395.1"/>
    <property type="molecule type" value="Genomic_DNA"/>
</dbReference>
<evidence type="ECO:0000313" key="7">
    <source>
        <dbReference type="Proteomes" id="UP000266067"/>
    </source>
</evidence>
<dbReference type="GO" id="GO:0006457">
    <property type="term" value="P:protein folding"/>
    <property type="evidence" value="ECO:0007669"/>
    <property type="project" value="InterPro"/>
</dbReference>
<evidence type="ECO:0000256" key="4">
    <source>
        <dbReference type="RuleBase" id="RU004478"/>
    </source>
</evidence>
<dbReference type="Gene3D" id="3.90.20.20">
    <property type="match status" value="1"/>
</dbReference>
<proteinExistence type="inferred from homology"/>
<dbReference type="Gene3D" id="2.30.22.10">
    <property type="entry name" value="Head domain of nucleotide exchange factor GrpE"/>
    <property type="match status" value="1"/>
</dbReference>
<comment type="subunit">
    <text evidence="3">Homodimer.</text>
</comment>
<name>A0A3A1N4H8_9FLAO</name>
<dbReference type="GO" id="GO:0042803">
    <property type="term" value="F:protein homodimerization activity"/>
    <property type="evidence" value="ECO:0007669"/>
    <property type="project" value="InterPro"/>
</dbReference>
<keyword evidence="3" id="KW-0963">Cytoplasm</keyword>
<accession>A0A3A1N4H8</accession>
<dbReference type="HAMAP" id="MF_01151">
    <property type="entry name" value="GrpE"/>
    <property type="match status" value="1"/>
</dbReference>
<comment type="caution">
    <text evidence="6">The sequence shown here is derived from an EMBL/GenBank/DDBJ whole genome shotgun (WGS) entry which is preliminary data.</text>
</comment>
<dbReference type="Pfam" id="PF01025">
    <property type="entry name" value="GrpE"/>
    <property type="match status" value="1"/>
</dbReference>
<dbReference type="Proteomes" id="UP000266067">
    <property type="component" value="Unassembled WGS sequence"/>
</dbReference>
<comment type="similarity">
    <text evidence="1 3 4">Belongs to the GrpE family.</text>
</comment>
<comment type="function">
    <text evidence="3">Participates actively in the response to hyperosmotic and heat shock by preventing the aggregation of stress-denatured proteins, in association with DnaK and GrpE. It is the nucleotide exchange factor for DnaK and may function as a thermosensor. Unfolded proteins bind initially to DnaJ; upon interaction with the DnaJ-bound protein, DnaK hydrolyzes its bound ATP, resulting in the formation of a stable complex. GrpE releases ADP from DnaK; ATP binding to DnaK triggers the release of the substrate protein, thus completing the reaction cycle. Several rounds of ATP-dependent interactions between DnaJ, DnaK and GrpE are required for fully efficient folding.</text>
</comment>
<evidence type="ECO:0000256" key="1">
    <source>
        <dbReference type="ARBA" id="ARBA00009054"/>
    </source>
</evidence>
<keyword evidence="7" id="KW-1185">Reference proteome</keyword>
<dbReference type="PANTHER" id="PTHR21237">
    <property type="entry name" value="GRPE PROTEIN"/>
    <property type="match status" value="1"/>
</dbReference>
<dbReference type="InterPro" id="IPR000740">
    <property type="entry name" value="GrpE"/>
</dbReference>
<reference evidence="6 7" key="1">
    <citation type="submission" date="2018-08" db="EMBL/GenBank/DDBJ databases">
        <title>Proposal of Muricauda 72 sp.nov. and Muricauda NH166 sp.nov., isolated from seawater.</title>
        <authorList>
            <person name="Cheng H."/>
            <person name="Wu Y.-H."/>
            <person name="Guo L.-L."/>
            <person name="Xu X.-W."/>
        </authorList>
    </citation>
    <scope>NUCLEOTIDE SEQUENCE [LARGE SCALE GENOMIC DNA]</scope>
    <source>
        <strain evidence="6 7">KCTC 22173</strain>
    </source>
</reference>
<sequence>MSNKSKVEEMEDEPNKGQTEESTELNDDNIEANEAKESREDISEEEKLREDLAKEKEKFLRLFAEFENYKRRTSKERMDLFKTAGQEVMVALLPIMDDFDRALKELSKSEDKEMFKGVELISNKFKETLKNKGLEQVEANPGDTFDAEVHDAITQIPAPDKKMKGKIIDVVEKGFKLGDRIIRHPKVVVGN</sequence>
<comment type="subcellular location">
    <subcellularLocation>
        <location evidence="3">Cytoplasm</location>
    </subcellularLocation>
</comment>
<dbReference type="SUPFAM" id="SSF58014">
    <property type="entry name" value="Coiled-coil domain of nucleotide exchange factor GrpE"/>
    <property type="match status" value="1"/>
</dbReference>
<keyword evidence="2 3" id="KW-0143">Chaperone</keyword>
<dbReference type="OrthoDB" id="9812586at2"/>
<protein>
    <recommendedName>
        <fullName evidence="3">Protein GrpE</fullName>
    </recommendedName>
    <alternativeName>
        <fullName evidence="3">HSP-70 cofactor</fullName>
    </alternativeName>
</protein>
<dbReference type="GO" id="GO:0000774">
    <property type="term" value="F:adenyl-nucleotide exchange factor activity"/>
    <property type="evidence" value="ECO:0007669"/>
    <property type="project" value="InterPro"/>
</dbReference>
<evidence type="ECO:0000256" key="2">
    <source>
        <dbReference type="ARBA" id="ARBA00023186"/>
    </source>
</evidence>